<name>A0A7K0KG04_9BACT</name>
<dbReference type="InterPro" id="IPR051055">
    <property type="entry name" value="PIF1_helicase"/>
</dbReference>
<dbReference type="SMART" id="SM00382">
    <property type="entry name" value="AAA"/>
    <property type="match status" value="1"/>
</dbReference>
<dbReference type="Gene3D" id="3.40.50.300">
    <property type="entry name" value="P-loop containing nucleotide triphosphate hydrolases"/>
    <property type="match status" value="2"/>
</dbReference>
<gene>
    <name evidence="3" type="ORF">FYJ73_06760</name>
</gene>
<reference evidence="3 4" key="1">
    <citation type="submission" date="2019-08" db="EMBL/GenBank/DDBJ databases">
        <title>In-depth cultivation of the pig gut microbiome towards novel bacterial diversity and tailored functional studies.</title>
        <authorList>
            <person name="Wylensek D."/>
            <person name="Hitch T.C.A."/>
            <person name="Clavel T."/>
        </authorList>
    </citation>
    <scope>NUCLEOTIDE SEQUENCE [LARGE SCALE GENOMIC DNA]</scope>
    <source>
        <strain evidence="3 4">LKV-178-WT-2A</strain>
    </source>
</reference>
<protein>
    <submittedName>
        <fullName evidence="3">AAA family ATPase</fullName>
    </submittedName>
</protein>
<dbReference type="InterPro" id="IPR029491">
    <property type="entry name" value="Helicase_HTH"/>
</dbReference>
<dbReference type="Pfam" id="PF14493">
    <property type="entry name" value="HTH_40"/>
    <property type="match status" value="1"/>
</dbReference>
<dbReference type="InterPro" id="IPR010285">
    <property type="entry name" value="DNA_helicase_pif1-like_DEAD"/>
</dbReference>
<feature type="region of interest" description="Disordered" evidence="1">
    <location>
        <begin position="606"/>
        <end position="636"/>
    </location>
</feature>
<dbReference type="PANTHER" id="PTHR47642:SF5">
    <property type="entry name" value="ATP-DEPENDENT DNA HELICASE"/>
    <property type="match status" value="1"/>
</dbReference>
<dbReference type="InterPro" id="IPR003593">
    <property type="entry name" value="AAA+_ATPase"/>
</dbReference>
<keyword evidence="4" id="KW-1185">Reference proteome</keyword>
<proteinExistence type="predicted"/>
<dbReference type="GO" id="GO:0006281">
    <property type="term" value="P:DNA repair"/>
    <property type="evidence" value="ECO:0007669"/>
    <property type="project" value="InterPro"/>
</dbReference>
<dbReference type="GO" id="GO:0003678">
    <property type="term" value="F:DNA helicase activity"/>
    <property type="evidence" value="ECO:0007669"/>
    <property type="project" value="InterPro"/>
</dbReference>
<dbReference type="RefSeq" id="WP_154533958.1">
    <property type="nucleotide sequence ID" value="NZ_VUNG01000013.1"/>
</dbReference>
<dbReference type="Proteomes" id="UP000438914">
    <property type="component" value="Unassembled WGS sequence"/>
</dbReference>
<feature type="domain" description="AAA+ ATPase" evidence="2">
    <location>
        <begin position="16"/>
        <end position="225"/>
    </location>
</feature>
<feature type="compositionally biased region" description="Low complexity" evidence="1">
    <location>
        <begin position="616"/>
        <end position="626"/>
    </location>
</feature>
<dbReference type="InterPro" id="IPR027417">
    <property type="entry name" value="P-loop_NTPase"/>
</dbReference>
<dbReference type="GO" id="GO:0000723">
    <property type="term" value="P:telomere maintenance"/>
    <property type="evidence" value="ECO:0007669"/>
    <property type="project" value="InterPro"/>
</dbReference>
<comment type="caution">
    <text evidence="3">The sequence shown here is derived from an EMBL/GenBank/DDBJ whole genome shotgun (WGS) entry which is preliminary data.</text>
</comment>
<dbReference type="PANTHER" id="PTHR47642">
    <property type="entry name" value="ATP-DEPENDENT DNA HELICASE"/>
    <property type="match status" value="1"/>
</dbReference>
<dbReference type="EMBL" id="VUNG01000013">
    <property type="protein sequence ID" value="MST84370.1"/>
    <property type="molecule type" value="Genomic_DNA"/>
</dbReference>
<sequence length="736" mass="83564">MENKELRNAWEFAEHTGISIFLTGKAGTGKTTFLKTLKEHSSKRMIVVAPTGVAAINAGGVTIHSFFQLPLSPYVPGTTFKDRYDFGKEKRRIIRTLDMLVIDEISMVRSDLLDAIDNVLRRYRDPTLPFGGVQLLMIGDLHQLTPVVTPRDEELLRPYYDTPYFFGSHALQQTSYVTIQLTHVYRQQDQAFIDILNHVRDGVPTAEDLARLNARCKPMFIPKAEEGYIRLTTHNRMADSYNDNELHKLPGKRYVFKAEIEKEFPESSYPADVNLELKQGAQVMFIKNDPSPSHLYYNGRIGHVVGFEEGKIIVKCPGDDYTISVEPAEWENTRYAINEETKVIEPQVLGAFRQYPLRLAWAITIHKSQGLTFEHAIIDASASFASGQVYVALSRCKSLEGLVLASQIQPRNIIGDARVNDYIARQQSEAEKSIEALPALKEEYYRTQLYDLFNFMPLFAAEQQLHRLLLEYFRQFPKLTNYHGTVIDQLKQKVIDVALRWRSVIQQTSVEGLHEPAFLERVKRSAAYFVTGLEEMLPDAIEKTKMASTNNKRGMQLFDERYKDLWLAYLSKDRLLRTMEETPFTVSAYMQAKQEATLDAMDVVMPGSRPRKRKSSVASPVSTSSTERTTPKAAKAPRVSTYVQTYTLFRQGKTPQQIAEERHLALSTILSHLVPYVSSGQISADKIIDGEKVKAIRHAIAQLPENATTEDRKAACPPGVTPAEFYFILKSMPTNE</sequence>
<dbReference type="AlphaFoldDB" id="A0A7K0KG04"/>
<evidence type="ECO:0000313" key="4">
    <source>
        <dbReference type="Proteomes" id="UP000438914"/>
    </source>
</evidence>
<dbReference type="Gene3D" id="2.30.30.940">
    <property type="match status" value="1"/>
</dbReference>
<dbReference type="CDD" id="cd18809">
    <property type="entry name" value="SF1_C_RecD"/>
    <property type="match status" value="1"/>
</dbReference>
<organism evidence="3 4">
    <name type="scientific">Hallella mizrahii</name>
    <dbReference type="NCBI Taxonomy" id="2606637"/>
    <lineage>
        <taxon>Bacteria</taxon>
        <taxon>Pseudomonadati</taxon>
        <taxon>Bacteroidota</taxon>
        <taxon>Bacteroidia</taxon>
        <taxon>Bacteroidales</taxon>
        <taxon>Prevotellaceae</taxon>
        <taxon>Hallella</taxon>
    </lineage>
</organism>
<evidence type="ECO:0000259" key="2">
    <source>
        <dbReference type="SMART" id="SM00382"/>
    </source>
</evidence>
<evidence type="ECO:0000313" key="3">
    <source>
        <dbReference type="EMBL" id="MST84370.1"/>
    </source>
</evidence>
<dbReference type="Pfam" id="PF05970">
    <property type="entry name" value="PIF1"/>
    <property type="match status" value="1"/>
</dbReference>
<evidence type="ECO:0000256" key="1">
    <source>
        <dbReference type="SAM" id="MobiDB-lite"/>
    </source>
</evidence>
<accession>A0A7K0KG04</accession>
<dbReference type="SUPFAM" id="SSF52540">
    <property type="entry name" value="P-loop containing nucleoside triphosphate hydrolases"/>
    <property type="match status" value="2"/>
</dbReference>
<dbReference type="FunFam" id="3.40.50.300:FF:001498">
    <property type="entry name" value="ATP-dependent DNA helicase"/>
    <property type="match status" value="1"/>
</dbReference>